<dbReference type="Gene3D" id="3.40.228.10">
    <property type="entry name" value="Dimethylsulfoxide Reductase, domain 2"/>
    <property type="match status" value="1"/>
</dbReference>
<keyword evidence="6" id="KW-0479">Metal-binding</keyword>
<comment type="cofactor">
    <cofactor evidence="1">
        <name>Mo-bis(molybdopterin guanine dinucleotide)</name>
        <dbReference type="ChEBI" id="CHEBI:60539"/>
    </cofactor>
</comment>
<evidence type="ECO:0000313" key="13">
    <source>
        <dbReference type="EMBL" id="PNU03178.1"/>
    </source>
</evidence>
<dbReference type="InterPro" id="IPR006657">
    <property type="entry name" value="MoPterin_dinucl-bd_dom"/>
</dbReference>
<sequence>MSETRDPENRPEGISDYTGPAGGWGALRAVARTVREQMKASPDTRALLQMNQPDGFDCPGCAWPDPRHTSSFEFCENGAKAVTWEATVKRVDPDFFARHTATELWSWSDHQLEDAGRLTEPLRYDAETDRFVPVTWDEAFARAGASMQALAHADQAEFYCSGRASNEAAFLYQLFAREFGTNNFPDCSNMCHEATSTGLPKSIGIGKGTVTLEDFDHADAIFCIGHNPGTNHPRMLGTLAAASKRGVPIIVANPMRERGLERFKSPQHPTEMLSPHSTPLASAYHQVRIGGDMAMLKGMMKLVVEADALDHAFIAQHTEGLDALRADLDATSWNWIEVESGLTRDAIESMAQVYMKAERVIVCYGMGITQHKHGTQNVQAIANLLLLRGMFGKEGAGICPLRGHSNVQGDRTVGITELPTEDMLERLDAAFGIASPRHHGHNAVEALAAMRAGHSKALISLGGNLAVAMPDPEACFAAVRGLDLSVNILTKFNRTCLLTAKETLVLPCLGRTELDVQDAGPQWVTVEDSMSMVHASRGKLKAPGPEVRSEPAIVAGLAQAAMPHTRVDWTALVADYDRIRDRIEAVYPDFRDFNRRVREPGGFRLTIGPATRTWKTPSGKAQFIAHPHVEDQAERPLLLTTIRSHDQYNTTIYSLDDRYRGVTGRRDVIFANEVDLAMLGLAEGDKVDVTTPAGRTLKGFTLVRHAIARGSLAAYYPEANCLVPLEDYDPASGTPAYKSIPVTICAAA</sequence>
<comment type="similarity">
    <text evidence="3">Belongs to the prokaryotic molybdopterin-containing oxidoreductase family.</text>
</comment>
<evidence type="ECO:0000313" key="14">
    <source>
        <dbReference type="Proteomes" id="UP000236327"/>
    </source>
</evidence>
<evidence type="ECO:0000256" key="8">
    <source>
        <dbReference type="ARBA" id="ARBA00023004"/>
    </source>
</evidence>
<feature type="region of interest" description="Disordered" evidence="10">
    <location>
        <begin position="1"/>
        <end position="21"/>
    </location>
</feature>
<dbReference type="InterPro" id="IPR041953">
    <property type="entry name" value="YdeP_MopB"/>
</dbReference>
<evidence type="ECO:0000256" key="10">
    <source>
        <dbReference type="SAM" id="MobiDB-lite"/>
    </source>
</evidence>
<keyword evidence="8" id="KW-0408">Iron</keyword>
<organism evidence="13 14">
    <name type="scientific">Novosphingobium guangzhouense</name>
    <dbReference type="NCBI Taxonomy" id="1850347"/>
    <lineage>
        <taxon>Bacteria</taxon>
        <taxon>Pseudomonadati</taxon>
        <taxon>Pseudomonadota</taxon>
        <taxon>Alphaproteobacteria</taxon>
        <taxon>Sphingomonadales</taxon>
        <taxon>Sphingomonadaceae</taxon>
        <taxon>Novosphingobium</taxon>
    </lineage>
</organism>
<gene>
    <name evidence="13" type="ORF">A8V01_24565</name>
</gene>
<evidence type="ECO:0000256" key="5">
    <source>
        <dbReference type="ARBA" id="ARBA00022505"/>
    </source>
</evidence>
<dbReference type="GO" id="GO:0045333">
    <property type="term" value="P:cellular respiration"/>
    <property type="evidence" value="ECO:0007669"/>
    <property type="project" value="UniProtKB-ARBA"/>
</dbReference>
<dbReference type="InterPro" id="IPR037951">
    <property type="entry name" value="MopB_CT_YdeP"/>
</dbReference>
<protein>
    <submittedName>
        <fullName evidence="13">CbbBc protein</fullName>
    </submittedName>
</protein>
<dbReference type="Gene3D" id="3.40.50.740">
    <property type="match status" value="1"/>
</dbReference>
<dbReference type="PANTHER" id="PTHR43105">
    <property type="entry name" value="RESPIRATORY NITRATE REDUCTASE"/>
    <property type="match status" value="1"/>
</dbReference>
<evidence type="ECO:0000256" key="6">
    <source>
        <dbReference type="ARBA" id="ARBA00022723"/>
    </source>
</evidence>
<dbReference type="PANTHER" id="PTHR43105:SF4">
    <property type="entry name" value="PROTEIN YDEP"/>
    <property type="match status" value="1"/>
</dbReference>
<dbReference type="RefSeq" id="WP_103098037.1">
    <property type="nucleotide sequence ID" value="NZ_LYMM01000056.1"/>
</dbReference>
<keyword evidence="14" id="KW-1185">Reference proteome</keyword>
<dbReference type="OrthoDB" id="5287431at2"/>
<dbReference type="GO" id="GO:0008863">
    <property type="term" value="F:formate dehydrogenase (NAD+) activity"/>
    <property type="evidence" value="ECO:0007669"/>
    <property type="project" value="InterPro"/>
</dbReference>
<dbReference type="InterPro" id="IPR050123">
    <property type="entry name" value="Prok_molybdopt-oxidoreductase"/>
</dbReference>
<evidence type="ECO:0000256" key="2">
    <source>
        <dbReference type="ARBA" id="ARBA00001966"/>
    </source>
</evidence>
<dbReference type="Pfam" id="PF00384">
    <property type="entry name" value="Molybdopterin"/>
    <property type="match status" value="1"/>
</dbReference>
<dbReference type="AlphaFoldDB" id="A0A2K2FWP1"/>
<dbReference type="InterPro" id="IPR006656">
    <property type="entry name" value="Mopterin_OxRdtase"/>
</dbReference>
<dbReference type="SUPFAM" id="SSF53706">
    <property type="entry name" value="Formate dehydrogenase/DMSO reductase, domains 1-3"/>
    <property type="match status" value="1"/>
</dbReference>
<dbReference type="EMBL" id="LYMM01000056">
    <property type="protein sequence ID" value="PNU03178.1"/>
    <property type="molecule type" value="Genomic_DNA"/>
</dbReference>
<dbReference type="InterPro" id="IPR009010">
    <property type="entry name" value="Asp_de-COase-like_dom_sf"/>
</dbReference>
<dbReference type="PIRSF" id="PIRSF000144">
    <property type="entry name" value="CbbBc"/>
    <property type="match status" value="1"/>
</dbReference>
<comment type="cofactor">
    <cofactor evidence="2">
        <name>[4Fe-4S] cluster</name>
        <dbReference type="ChEBI" id="CHEBI:49883"/>
    </cofactor>
</comment>
<name>A0A2K2FWP1_9SPHN</name>
<feature type="compositionally biased region" description="Basic and acidic residues" evidence="10">
    <location>
        <begin position="1"/>
        <end position="13"/>
    </location>
</feature>
<dbReference type="GO" id="GO:1990204">
    <property type="term" value="C:oxidoreductase complex"/>
    <property type="evidence" value="ECO:0007669"/>
    <property type="project" value="UniProtKB-ARBA"/>
</dbReference>
<dbReference type="GO" id="GO:0016020">
    <property type="term" value="C:membrane"/>
    <property type="evidence" value="ECO:0007669"/>
    <property type="project" value="TreeGrafter"/>
</dbReference>
<keyword evidence="5" id="KW-0500">Molybdenum</keyword>
<dbReference type="CDD" id="cd02767">
    <property type="entry name" value="MopB_ydeP"/>
    <property type="match status" value="1"/>
</dbReference>
<comment type="caution">
    <text evidence="13">The sequence shown here is derived from an EMBL/GenBank/DDBJ whole genome shotgun (WGS) entry which is preliminary data.</text>
</comment>
<evidence type="ECO:0000256" key="7">
    <source>
        <dbReference type="ARBA" id="ARBA00023002"/>
    </source>
</evidence>
<evidence type="ECO:0000256" key="3">
    <source>
        <dbReference type="ARBA" id="ARBA00010312"/>
    </source>
</evidence>
<keyword evidence="4" id="KW-0004">4Fe-4S</keyword>
<dbReference type="Proteomes" id="UP000236327">
    <property type="component" value="Unassembled WGS sequence"/>
</dbReference>
<proteinExistence type="inferred from homology"/>
<dbReference type="GO" id="GO:0030151">
    <property type="term" value="F:molybdenum ion binding"/>
    <property type="evidence" value="ECO:0007669"/>
    <property type="project" value="InterPro"/>
</dbReference>
<feature type="domain" description="Molybdopterin oxidoreductase" evidence="11">
    <location>
        <begin position="117"/>
        <end position="487"/>
    </location>
</feature>
<keyword evidence="7" id="KW-0560">Oxidoreductase</keyword>
<evidence type="ECO:0000259" key="11">
    <source>
        <dbReference type="Pfam" id="PF00384"/>
    </source>
</evidence>
<accession>A0A2K2FWP1</accession>
<dbReference type="GO" id="GO:0051539">
    <property type="term" value="F:4 iron, 4 sulfur cluster binding"/>
    <property type="evidence" value="ECO:0007669"/>
    <property type="project" value="UniProtKB-KW"/>
</dbReference>
<dbReference type="SUPFAM" id="SSF50692">
    <property type="entry name" value="ADC-like"/>
    <property type="match status" value="1"/>
</dbReference>
<dbReference type="InterPro" id="IPR010046">
    <property type="entry name" value="Mopterin_OxRdtse_a_bac"/>
</dbReference>
<evidence type="ECO:0000256" key="1">
    <source>
        <dbReference type="ARBA" id="ARBA00001942"/>
    </source>
</evidence>
<dbReference type="CDD" id="cd02787">
    <property type="entry name" value="MopB_CT_ydeP"/>
    <property type="match status" value="1"/>
</dbReference>
<evidence type="ECO:0000256" key="9">
    <source>
        <dbReference type="ARBA" id="ARBA00023014"/>
    </source>
</evidence>
<evidence type="ECO:0000256" key="4">
    <source>
        <dbReference type="ARBA" id="ARBA00022485"/>
    </source>
</evidence>
<dbReference type="Pfam" id="PF01568">
    <property type="entry name" value="Molydop_binding"/>
    <property type="match status" value="1"/>
</dbReference>
<reference evidence="13 14" key="1">
    <citation type="submission" date="2016-05" db="EMBL/GenBank/DDBJ databases">
        <title>Complete genome sequence of Novosphingobium guangzhouense SA925(T).</title>
        <authorList>
            <person name="Sha S."/>
        </authorList>
    </citation>
    <scope>NUCLEOTIDE SEQUENCE [LARGE SCALE GENOMIC DNA]</scope>
    <source>
        <strain evidence="13 14">SA925</strain>
    </source>
</reference>
<dbReference type="NCBIfam" id="TIGR01701">
    <property type="entry name" value="Fdhalpha-like"/>
    <property type="match status" value="1"/>
</dbReference>
<evidence type="ECO:0000259" key="12">
    <source>
        <dbReference type="Pfam" id="PF01568"/>
    </source>
</evidence>
<dbReference type="GO" id="GO:0043546">
    <property type="term" value="F:molybdopterin cofactor binding"/>
    <property type="evidence" value="ECO:0007669"/>
    <property type="project" value="InterPro"/>
</dbReference>
<feature type="domain" description="Molybdopterin dinucleotide-binding" evidence="12">
    <location>
        <begin position="637"/>
        <end position="740"/>
    </location>
</feature>
<keyword evidence="9" id="KW-0411">Iron-sulfur</keyword>
<dbReference type="Gene3D" id="2.40.40.20">
    <property type="match status" value="1"/>
</dbReference>